<sequence length="87" mass="10123">MDQVMLEVDLHLVNNIRVIYYVVSNSVEKRVLMNKINGILTKKGVHQFSSSEDNYYSIPVEKVLYTTVNVRTDLDTKVDHEPIFTTY</sequence>
<dbReference type="EMBL" id="CABEEP010000001">
    <property type="protein sequence ID" value="VTQ63469.1"/>
    <property type="molecule type" value="Genomic_DNA"/>
</dbReference>
<dbReference type="EMBL" id="LESJ01000003">
    <property type="protein sequence ID" value="RBT69565.1"/>
    <property type="molecule type" value="Genomic_DNA"/>
</dbReference>
<dbReference type="AlphaFoldDB" id="A0A1V8X6F8"/>
<gene>
    <name evidence="1" type="ORF">EB03_00611</name>
    <name evidence="2" type="ORF">NCTC12204_01268</name>
</gene>
<organism evidence="2 4">
    <name type="scientific">Enterococcus hirae</name>
    <dbReference type="NCBI Taxonomy" id="1354"/>
    <lineage>
        <taxon>Bacteria</taxon>
        <taxon>Bacillati</taxon>
        <taxon>Bacillota</taxon>
        <taxon>Bacilli</taxon>
        <taxon>Lactobacillales</taxon>
        <taxon>Enterococcaceae</taxon>
        <taxon>Enterococcus</taxon>
    </lineage>
</organism>
<name>A0A1V8X6F8_ENTHR</name>
<comment type="caution">
    <text evidence="2">The sequence shown here is derived from an EMBL/GenBank/DDBJ whole genome shotgun (WGS) entry which is preliminary data.</text>
</comment>
<dbReference type="STRING" id="1354.A6P53_05505"/>
<reference evidence="2 4" key="2">
    <citation type="submission" date="2019-05" db="EMBL/GenBank/DDBJ databases">
        <authorList>
            <consortium name="Pathogen Informatics"/>
        </authorList>
    </citation>
    <scope>NUCLEOTIDE SEQUENCE [LARGE SCALE GENOMIC DNA]</scope>
    <source>
        <strain evidence="2 4">NCTC12204</strain>
    </source>
</reference>
<evidence type="ECO:0000313" key="3">
    <source>
        <dbReference type="Proteomes" id="UP000253498"/>
    </source>
</evidence>
<proteinExistence type="predicted"/>
<protein>
    <submittedName>
        <fullName evidence="2">Uncharacterized protein</fullName>
    </submittedName>
</protein>
<dbReference type="Proteomes" id="UP000253498">
    <property type="component" value="Unassembled WGS sequence"/>
</dbReference>
<reference evidence="1 3" key="1">
    <citation type="submission" date="2015-06" db="EMBL/GenBank/DDBJ databases">
        <title>The Genome Sequence of Enterococcus hirae 88EA1.</title>
        <authorList>
            <consortium name="The Broad Institute Genomics Platform"/>
            <consortium name="The Broad Institute Genome Sequencing Center for Infectious Disease"/>
            <person name="Earl A.M."/>
            <person name="Van Tyne D."/>
            <person name="Lebreton F."/>
            <person name="Saavedra J.T."/>
            <person name="Gilmore M.S."/>
            <person name="Manson McGuire A."/>
            <person name="Clock S."/>
            <person name="Crupain M."/>
            <person name="Rangan U."/>
            <person name="Young S."/>
            <person name="Abouelleil A."/>
            <person name="Cao P."/>
            <person name="Chapman S.B."/>
            <person name="Griggs A."/>
            <person name="Priest M."/>
            <person name="Shea T."/>
            <person name="Wortman J."/>
            <person name="Nusbaum C."/>
            <person name="Birren B."/>
        </authorList>
    </citation>
    <scope>NUCLEOTIDE SEQUENCE [LARGE SCALE GENOMIC DNA]</scope>
    <source>
        <strain evidence="1 3">88EA1</strain>
    </source>
</reference>
<accession>A0A1V8X6F8</accession>
<dbReference type="GeneID" id="56787689"/>
<dbReference type="RefSeq" id="WP_010737474.1">
    <property type="nucleotide sequence ID" value="NZ_AP027299.1"/>
</dbReference>
<evidence type="ECO:0000313" key="1">
    <source>
        <dbReference type="EMBL" id="RBT69565.1"/>
    </source>
</evidence>
<dbReference type="Proteomes" id="UP000352698">
    <property type="component" value="Unassembled WGS sequence"/>
</dbReference>
<evidence type="ECO:0000313" key="2">
    <source>
        <dbReference type="EMBL" id="VTQ63469.1"/>
    </source>
</evidence>
<evidence type="ECO:0000313" key="4">
    <source>
        <dbReference type="Proteomes" id="UP000352698"/>
    </source>
</evidence>